<reference evidence="2" key="1">
    <citation type="submission" date="2020-07" db="EMBL/GenBank/DDBJ databases">
        <title>Genome sequence and genetic diversity analysis of an under-domesticated orphan crop, white fonio (Digitaria exilis).</title>
        <authorList>
            <person name="Bennetzen J.L."/>
            <person name="Chen S."/>
            <person name="Ma X."/>
            <person name="Wang X."/>
            <person name="Yssel A.E.J."/>
            <person name="Chaluvadi S.R."/>
            <person name="Johnson M."/>
            <person name="Gangashetty P."/>
            <person name="Hamidou F."/>
            <person name="Sanogo M.D."/>
            <person name="Zwaenepoel A."/>
            <person name="Wallace J."/>
            <person name="Van De Peer Y."/>
            <person name="Van Deynze A."/>
        </authorList>
    </citation>
    <scope>NUCLEOTIDE SEQUENCE</scope>
    <source>
        <tissue evidence="2">Leaves</tissue>
    </source>
</reference>
<proteinExistence type="predicted"/>
<feature type="region of interest" description="Disordered" evidence="1">
    <location>
        <begin position="15"/>
        <end position="34"/>
    </location>
</feature>
<comment type="caution">
    <text evidence="2">The sequence shown here is derived from an EMBL/GenBank/DDBJ whole genome shotgun (WGS) entry which is preliminary data.</text>
</comment>
<sequence>MEGKKCASIPWRSITTHRALAQDPERGGGMDQRGSQAIRLSLHGVIDP</sequence>
<dbReference type="AlphaFoldDB" id="A0A835BV31"/>
<evidence type="ECO:0000256" key="1">
    <source>
        <dbReference type="SAM" id="MobiDB-lite"/>
    </source>
</evidence>
<accession>A0A835BV31</accession>
<dbReference type="EMBL" id="JACEFO010001803">
    <property type="protein sequence ID" value="KAF8701514.1"/>
    <property type="molecule type" value="Genomic_DNA"/>
</dbReference>
<organism evidence="2 3">
    <name type="scientific">Digitaria exilis</name>
    <dbReference type="NCBI Taxonomy" id="1010633"/>
    <lineage>
        <taxon>Eukaryota</taxon>
        <taxon>Viridiplantae</taxon>
        <taxon>Streptophyta</taxon>
        <taxon>Embryophyta</taxon>
        <taxon>Tracheophyta</taxon>
        <taxon>Spermatophyta</taxon>
        <taxon>Magnoliopsida</taxon>
        <taxon>Liliopsida</taxon>
        <taxon>Poales</taxon>
        <taxon>Poaceae</taxon>
        <taxon>PACMAD clade</taxon>
        <taxon>Panicoideae</taxon>
        <taxon>Panicodae</taxon>
        <taxon>Paniceae</taxon>
        <taxon>Anthephorinae</taxon>
        <taxon>Digitaria</taxon>
    </lineage>
</organism>
<protein>
    <submittedName>
        <fullName evidence="2">Uncharacterized protein</fullName>
    </submittedName>
</protein>
<evidence type="ECO:0000313" key="3">
    <source>
        <dbReference type="Proteomes" id="UP000636709"/>
    </source>
</evidence>
<name>A0A835BV31_9POAL</name>
<dbReference type="Proteomes" id="UP000636709">
    <property type="component" value="Unassembled WGS sequence"/>
</dbReference>
<gene>
    <name evidence="2" type="ORF">HU200_033538</name>
</gene>
<keyword evidence="3" id="KW-1185">Reference proteome</keyword>
<evidence type="ECO:0000313" key="2">
    <source>
        <dbReference type="EMBL" id="KAF8701514.1"/>
    </source>
</evidence>